<dbReference type="Proteomes" id="UP000178429">
    <property type="component" value="Unassembled WGS sequence"/>
</dbReference>
<evidence type="ECO:0000256" key="2">
    <source>
        <dbReference type="ARBA" id="ARBA00022475"/>
    </source>
</evidence>
<feature type="transmembrane region" description="Helical" evidence="8">
    <location>
        <begin position="293"/>
        <end position="321"/>
    </location>
</feature>
<dbReference type="InterPro" id="IPR050297">
    <property type="entry name" value="LipidA_mod_glycosyltrf_83"/>
</dbReference>
<keyword evidence="6 8" id="KW-1133">Transmembrane helix</keyword>
<evidence type="ECO:0000256" key="1">
    <source>
        <dbReference type="ARBA" id="ARBA00004651"/>
    </source>
</evidence>
<feature type="transmembrane region" description="Helical" evidence="8">
    <location>
        <begin position="82"/>
        <end position="109"/>
    </location>
</feature>
<dbReference type="GO" id="GO:0010041">
    <property type="term" value="P:response to iron(III) ion"/>
    <property type="evidence" value="ECO:0007669"/>
    <property type="project" value="TreeGrafter"/>
</dbReference>
<proteinExistence type="predicted"/>
<keyword evidence="7 8" id="KW-0472">Membrane</keyword>
<dbReference type="STRING" id="1802525.A2975_05175"/>
<dbReference type="PANTHER" id="PTHR33908:SF3">
    <property type="entry name" value="UNDECAPRENYL PHOSPHATE-ALPHA-4-AMINO-4-DEOXY-L-ARABINOSE ARABINOSYL TRANSFERASE"/>
    <property type="match status" value="1"/>
</dbReference>
<feature type="transmembrane region" description="Helical" evidence="8">
    <location>
        <begin position="333"/>
        <end position="350"/>
    </location>
</feature>
<evidence type="ECO:0000256" key="4">
    <source>
        <dbReference type="ARBA" id="ARBA00022679"/>
    </source>
</evidence>
<dbReference type="AlphaFoldDB" id="A0A1F8C1F8"/>
<evidence type="ECO:0000256" key="6">
    <source>
        <dbReference type="ARBA" id="ARBA00022989"/>
    </source>
</evidence>
<comment type="subcellular location">
    <subcellularLocation>
        <location evidence="1">Cell membrane</location>
        <topology evidence="1">Multi-pass membrane protein</topology>
    </subcellularLocation>
</comment>
<comment type="caution">
    <text evidence="10">The sequence shown here is derived from an EMBL/GenBank/DDBJ whole genome shotgun (WGS) entry which is preliminary data.</text>
</comment>
<dbReference type="InterPro" id="IPR038731">
    <property type="entry name" value="RgtA/B/C-like"/>
</dbReference>
<evidence type="ECO:0000256" key="5">
    <source>
        <dbReference type="ARBA" id="ARBA00022692"/>
    </source>
</evidence>
<keyword evidence="2" id="KW-1003">Cell membrane</keyword>
<feature type="transmembrane region" description="Helical" evidence="8">
    <location>
        <begin position="159"/>
        <end position="192"/>
    </location>
</feature>
<keyword evidence="5 8" id="KW-0812">Transmembrane</keyword>
<evidence type="ECO:0000256" key="3">
    <source>
        <dbReference type="ARBA" id="ARBA00022676"/>
    </source>
</evidence>
<feature type="transmembrane region" description="Helical" evidence="8">
    <location>
        <begin position="130"/>
        <end position="153"/>
    </location>
</feature>
<evidence type="ECO:0000256" key="8">
    <source>
        <dbReference type="SAM" id="Phobius"/>
    </source>
</evidence>
<name>A0A1F8C1F8_9BACT</name>
<dbReference type="PANTHER" id="PTHR33908">
    <property type="entry name" value="MANNOSYLTRANSFERASE YKCB-RELATED"/>
    <property type="match status" value="1"/>
</dbReference>
<keyword evidence="3" id="KW-0328">Glycosyltransferase</keyword>
<reference evidence="10 11" key="1">
    <citation type="journal article" date="2016" name="Nat. Commun.">
        <title>Thousands of microbial genomes shed light on interconnected biogeochemical processes in an aquifer system.</title>
        <authorList>
            <person name="Anantharaman K."/>
            <person name="Brown C.T."/>
            <person name="Hug L.A."/>
            <person name="Sharon I."/>
            <person name="Castelle C.J."/>
            <person name="Probst A.J."/>
            <person name="Thomas B.C."/>
            <person name="Singh A."/>
            <person name="Wilkins M.J."/>
            <person name="Karaoz U."/>
            <person name="Brodie E.L."/>
            <person name="Williams K.H."/>
            <person name="Hubbard S.S."/>
            <person name="Banfield J.F."/>
        </authorList>
    </citation>
    <scope>NUCLEOTIDE SEQUENCE [LARGE SCALE GENOMIC DNA]</scope>
</reference>
<protein>
    <recommendedName>
        <fullName evidence="9">Glycosyltransferase RgtA/B/C/D-like domain-containing protein</fullName>
    </recommendedName>
</protein>
<organism evidence="10 11">
    <name type="scientific">Candidatus Woesebacteria bacterium RIFCSPLOWO2_01_FULL_44_14</name>
    <dbReference type="NCBI Taxonomy" id="1802525"/>
    <lineage>
        <taxon>Bacteria</taxon>
        <taxon>Candidatus Woeseibacteriota</taxon>
    </lineage>
</organism>
<sequence length="528" mass="59623">MKISKLILLIAIVCLGAFLRFYKLDQIPAGFYVDEAAIAVNANSILKTGLDEYGKAWPVFLRSYNAYSSPLYTYLTTFSIQVFGFTVFAARFMSALAGTVSIIFVYLILKKLKISPLLGTLIFTLSPWGIFFSRGAFEANLAFLLFTIAVYLLLTDKKYFFILAAAVLGVSTYAYQAMRLVSILILPAFVLIKYKKKFINREVVVAALVFTIIQLPQFWVIGSAAFANRASGLFYNQAIMTQATKIPLPDFITLPLAFMREFLANFVSYLSPRNLFLTPDSDPQRSLPELSVFYSWLIVPFVFGLTKLNRQTAILVAVAVLPAALTRDPFSSLRSLSLLLPLIIIVASGLKNKTAFIYTLLTIPLSLLFLWRSYFVLFPQERARTWSYGYQRLAQIIKDNPGTHYLIDESRNNPSYVLLAFFMHVPPEEIQAASPNLINNYYSAGEFDNRYQIANFETGKVVWEEDIYENQVLVGDSLAISDTQAREHFLTKKFEIRDPTGEIVFVGYQTDPQAKCQTSPTPSEKCSY</sequence>
<dbReference type="GO" id="GO:0009103">
    <property type="term" value="P:lipopolysaccharide biosynthetic process"/>
    <property type="evidence" value="ECO:0007669"/>
    <property type="project" value="UniProtKB-ARBA"/>
</dbReference>
<feature type="transmembrane region" description="Helical" evidence="8">
    <location>
        <begin position="356"/>
        <end position="377"/>
    </location>
</feature>
<evidence type="ECO:0000256" key="7">
    <source>
        <dbReference type="ARBA" id="ARBA00023136"/>
    </source>
</evidence>
<gene>
    <name evidence="10" type="ORF">A2975_05175</name>
</gene>
<feature type="transmembrane region" description="Helical" evidence="8">
    <location>
        <begin position="204"/>
        <end position="227"/>
    </location>
</feature>
<dbReference type="GO" id="GO:0005886">
    <property type="term" value="C:plasma membrane"/>
    <property type="evidence" value="ECO:0007669"/>
    <property type="project" value="UniProtKB-SubCell"/>
</dbReference>
<keyword evidence="4" id="KW-0808">Transferase</keyword>
<dbReference type="GO" id="GO:0016763">
    <property type="term" value="F:pentosyltransferase activity"/>
    <property type="evidence" value="ECO:0007669"/>
    <property type="project" value="TreeGrafter"/>
</dbReference>
<evidence type="ECO:0000259" key="9">
    <source>
        <dbReference type="Pfam" id="PF13231"/>
    </source>
</evidence>
<feature type="domain" description="Glycosyltransferase RgtA/B/C/D-like" evidence="9">
    <location>
        <begin position="69"/>
        <end position="216"/>
    </location>
</feature>
<dbReference type="EMBL" id="MGHL01000007">
    <property type="protein sequence ID" value="OGM69970.1"/>
    <property type="molecule type" value="Genomic_DNA"/>
</dbReference>
<evidence type="ECO:0000313" key="10">
    <source>
        <dbReference type="EMBL" id="OGM69970.1"/>
    </source>
</evidence>
<accession>A0A1F8C1F8</accession>
<dbReference type="Pfam" id="PF13231">
    <property type="entry name" value="PMT_2"/>
    <property type="match status" value="1"/>
</dbReference>
<evidence type="ECO:0000313" key="11">
    <source>
        <dbReference type="Proteomes" id="UP000178429"/>
    </source>
</evidence>